<dbReference type="HOGENOM" id="CLU_300266_0_0_1"/>
<evidence type="ECO:0000256" key="2">
    <source>
        <dbReference type="SAM" id="Coils"/>
    </source>
</evidence>
<dbReference type="STRING" id="556484.B7G815"/>
<dbReference type="GO" id="GO:0005789">
    <property type="term" value="C:endoplasmic reticulum membrane"/>
    <property type="evidence" value="ECO:0007669"/>
    <property type="project" value="TreeGrafter"/>
</dbReference>
<dbReference type="InterPro" id="IPR050767">
    <property type="entry name" value="Sel1_AlgK"/>
</dbReference>
<keyword evidence="4" id="KW-1133">Transmembrane helix</keyword>
<comment type="similarity">
    <text evidence="1">Belongs to the sel-1 family.</text>
</comment>
<dbReference type="PaxDb" id="2850-Phatr48662"/>
<keyword evidence="2" id="KW-0175">Coiled coil</keyword>
<reference evidence="5 6" key="1">
    <citation type="journal article" date="2008" name="Nature">
        <title>The Phaeodactylum genome reveals the evolutionary history of diatom genomes.</title>
        <authorList>
            <person name="Bowler C."/>
            <person name="Allen A.E."/>
            <person name="Badger J.H."/>
            <person name="Grimwood J."/>
            <person name="Jabbari K."/>
            <person name="Kuo A."/>
            <person name="Maheswari U."/>
            <person name="Martens C."/>
            <person name="Maumus F."/>
            <person name="Otillar R.P."/>
            <person name="Rayko E."/>
            <person name="Salamov A."/>
            <person name="Vandepoele K."/>
            <person name="Beszteri B."/>
            <person name="Gruber A."/>
            <person name="Heijde M."/>
            <person name="Katinka M."/>
            <person name="Mock T."/>
            <person name="Valentin K."/>
            <person name="Verret F."/>
            <person name="Berges J.A."/>
            <person name="Brownlee C."/>
            <person name="Cadoret J.P."/>
            <person name="Chiovitti A."/>
            <person name="Choi C.J."/>
            <person name="Coesel S."/>
            <person name="De Martino A."/>
            <person name="Detter J.C."/>
            <person name="Durkin C."/>
            <person name="Falciatore A."/>
            <person name="Fournet J."/>
            <person name="Haruta M."/>
            <person name="Huysman M.J."/>
            <person name="Jenkins B.D."/>
            <person name="Jiroutova K."/>
            <person name="Jorgensen R.E."/>
            <person name="Joubert Y."/>
            <person name="Kaplan A."/>
            <person name="Kroger N."/>
            <person name="Kroth P.G."/>
            <person name="La Roche J."/>
            <person name="Lindquist E."/>
            <person name="Lommer M."/>
            <person name="Martin-Jezequel V."/>
            <person name="Lopez P.J."/>
            <person name="Lucas S."/>
            <person name="Mangogna M."/>
            <person name="McGinnis K."/>
            <person name="Medlin L.K."/>
            <person name="Montsant A."/>
            <person name="Oudot-Le Secq M.P."/>
            <person name="Napoli C."/>
            <person name="Obornik M."/>
            <person name="Parker M.S."/>
            <person name="Petit J.L."/>
            <person name="Porcel B.M."/>
            <person name="Poulsen N."/>
            <person name="Robison M."/>
            <person name="Rychlewski L."/>
            <person name="Rynearson T.A."/>
            <person name="Schmutz J."/>
            <person name="Shapiro H."/>
            <person name="Siaut M."/>
            <person name="Stanley M."/>
            <person name="Sussman M.R."/>
            <person name="Taylor A.R."/>
            <person name="Vardi A."/>
            <person name="von Dassow P."/>
            <person name="Vyverman W."/>
            <person name="Willis A."/>
            <person name="Wyrwicz L.S."/>
            <person name="Rokhsar D.S."/>
            <person name="Weissenbach J."/>
            <person name="Armbrust E.V."/>
            <person name="Green B.R."/>
            <person name="Van de Peer Y."/>
            <person name="Grigoriev I.V."/>
        </authorList>
    </citation>
    <scope>NUCLEOTIDE SEQUENCE [LARGE SCALE GENOMIC DNA]</scope>
    <source>
        <strain evidence="5 6">CCAP 1055/1</strain>
    </source>
</reference>
<dbReference type="Gene3D" id="1.25.40.10">
    <property type="entry name" value="Tetratricopeptide repeat domain"/>
    <property type="match status" value="3"/>
</dbReference>
<dbReference type="SUPFAM" id="SSF81901">
    <property type="entry name" value="HCP-like"/>
    <property type="match status" value="3"/>
</dbReference>
<dbReference type="SMART" id="SM00671">
    <property type="entry name" value="SEL1"/>
    <property type="match status" value="6"/>
</dbReference>
<name>B7G815_PHATC</name>
<feature type="coiled-coil region" evidence="2">
    <location>
        <begin position="51"/>
        <end position="78"/>
    </location>
</feature>
<keyword evidence="4" id="KW-0472">Membrane</keyword>
<feature type="transmembrane region" description="Helical" evidence="4">
    <location>
        <begin position="31"/>
        <end position="51"/>
    </location>
</feature>
<dbReference type="InParanoid" id="B7G815"/>
<reference evidence="6" key="2">
    <citation type="submission" date="2008-08" db="EMBL/GenBank/DDBJ databases">
        <authorList>
            <consortium name="Diatom Consortium"/>
            <person name="Grigoriev I."/>
            <person name="Grimwood J."/>
            <person name="Kuo A."/>
            <person name="Otillar R.P."/>
            <person name="Salamov A."/>
            <person name="Detter J.C."/>
            <person name="Lindquist E."/>
            <person name="Shapiro H."/>
            <person name="Lucas S."/>
            <person name="Glavina del Rio T."/>
            <person name="Pitluck S."/>
            <person name="Rokhsar D."/>
            <person name="Bowler C."/>
        </authorList>
    </citation>
    <scope>GENOME REANNOTATION</scope>
    <source>
        <strain evidence="6">CCAP 1055/1</strain>
    </source>
</reference>
<dbReference type="KEGG" id="pti:PHATRDRAFT_48662"/>
<dbReference type="eggNOG" id="KOG1550">
    <property type="taxonomic scope" value="Eukaryota"/>
</dbReference>
<dbReference type="RefSeq" id="XP_002183116.1">
    <property type="nucleotide sequence ID" value="XM_002183080.1"/>
</dbReference>
<feature type="region of interest" description="Disordered" evidence="3">
    <location>
        <begin position="926"/>
        <end position="958"/>
    </location>
</feature>
<evidence type="ECO:0000256" key="4">
    <source>
        <dbReference type="SAM" id="Phobius"/>
    </source>
</evidence>
<proteinExistence type="inferred from homology"/>
<dbReference type="OrthoDB" id="206966at2759"/>
<accession>B7G815</accession>
<dbReference type="PANTHER" id="PTHR11102">
    <property type="entry name" value="SEL-1-LIKE PROTEIN"/>
    <property type="match status" value="1"/>
</dbReference>
<keyword evidence="6" id="KW-1185">Reference proteome</keyword>
<evidence type="ECO:0000313" key="6">
    <source>
        <dbReference type="Proteomes" id="UP000000759"/>
    </source>
</evidence>
<dbReference type="EMBL" id="CM000620">
    <property type="protein sequence ID" value="EEC45334.1"/>
    <property type="molecule type" value="Genomic_DNA"/>
</dbReference>
<organism evidence="5 6">
    <name type="scientific">Phaeodactylum tricornutum (strain CCAP 1055/1)</name>
    <dbReference type="NCBI Taxonomy" id="556484"/>
    <lineage>
        <taxon>Eukaryota</taxon>
        <taxon>Sar</taxon>
        <taxon>Stramenopiles</taxon>
        <taxon>Ochrophyta</taxon>
        <taxon>Bacillariophyta</taxon>
        <taxon>Bacillariophyceae</taxon>
        <taxon>Bacillariophycidae</taxon>
        <taxon>Naviculales</taxon>
        <taxon>Phaeodactylaceae</taxon>
        <taxon>Phaeodactylum</taxon>
    </lineage>
</organism>
<sequence>MNDPVALHHAPGAAAAPEQEHRRNLGKLYKMLAIAVLACLAMVLQATSWLLETYQDELVEHQRQRRRHRLKADDERRDAENFVQGEQEDGAIDSKATVHDSEPTRAETLHVRKHLADTGSSRATAAQAYWNRAVPALASWDSIATTNSRSSLVARSNLMLEGSMMDDQSSWDDFMTARNGKNRTADSWHAMQQAAALGHQQAQLYVAHTLTAGFGWTHQSTATVSEGLELQLDDPMLHSLLFDGDNQTKLVLQESWIESSQAQSPQHYRQQVQAWLYWYMSAKQGNVEAMLALGHRMDRLRDQNPSSFTCQDVLPYYQEAANAIIDELEVSPLRAKVMPPWEAHDLSKVHLYGGTSSKLDYVNKPDEKQEALQFYHARATQKSLSSSKNAADVNAAAQAAYKLGNLYQFGIKGVEQNLTLAISYYELAALAGHWEAAGQAGKMFLWGMGVPQDAYKAHKMFRIGMPWSVETCHRKYEQKQARARLQKHKEHANTNDPVYLCEDQCLNGMGLLRLLGLPMIVSLDVEIAERLFVLAKEQGNIDARYNLAMMKLGWKTHFQSIHKLEDSGQTSLEDSFFPMSQLVSGHPTQAEYNSILMDLMEASRHKHVQAKHRLALLHAEGVRIMHKGNNLAAVSKDCEKSLKHFQWVTENASPWLSLRMRAAYKRYTAGDEEGALKNYLAAAETGSELAQRNAAFLLERGTCLGLSKVNCAKAAVRLWKAAADKGHVEANVRVGDFYYYGRFREERSFVGPFGWIHYLLYPEDGLRDLLQVAKELLRPIIFTRQVEREGYSDDSDESVCEIADDSTDSACPTCSIEGAYALADDEHSLEKDLSMAVRYYRSAVERSGSARANFNLGFLYEWGLGVKQDFPLAKRHYDNAVAGIGLEAQIPVSIALYFLRWHQWILKQRVYAGGLWSKLRSEVQEERGRQEHSTQQKENIPTPSIEKRQAGQPIPGPNHLSKTRMDVIVSHVFSWESALILVLTVLLSLLLRIRPTPR</sequence>
<dbReference type="PANTHER" id="PTHR11102:SF147">
    <property type="entry name" value="SEL1L ADAPTOR SUBUNIT OF ERAD E3 UBIQUITIN LIGASE"/>
    <property type="match status" value="1"/>
</dbReference>
<feature type="transmembrane region" description="Helical" evidence="4">
    <location>
        <begin position="972"/>
        <end position="991"/>
    </location>
</feature>
<gene>
    <name evidence="5" type="ORF">PHATRDRAFT_48662</name>
</gene>
<evidence type="ECO:0000256" key="3">
    <source>
        <dbReference type="SAM" id="MobiDB-lite"/>
    </source>
</evidence>
<dbReference type="AlphaFoldDB" id="B7G815"/>
<dbReference type="InterPro" id="IPR006597">
    <property type="entry name" value="Sel1-like"/>
</dbReference>
<dbReference type="GO" id="GO:0036503">
    <property type="term" value="P:ERAD pathway"/>
    <property type="evidence" value="ECO:0007669"/>
    <property type="project" value="TreeGrafter"/>
</dbReference>
<dbReference type="Proteomes" id="UP000000759">
    <property type="component" value="Chromosome 18"/>
</dbReference>
<feature type="compositionally biased region" description="Basic and acidic residues" evidence="3">
    <location>
        <begin position="926"/>
        <end position="935"/>
    </location>
</feature>
<keyword evidence="4" id="KW-0812">Transmembrane</keyword>
<evidence type="ECO:0000313" key="5">
    <source>
        <dbReference type="EMBL" id="EEC45334.1"/>
    </source>
</evidence>
<protein>
    <submittedName>
        <fullName evidence="5">Uncharacterized protein</fullName>
    </submittedName>
</protein>
<dbReference type="Pfam" id="PF08238">
    <property type="entry name" value="Sel1"/>
    <property type="match status" value="5"/>
</dbReference>
<evidence type="ECO:0000256" key="1">
    <source>
        <dbReference type="ARBA" id="ARBA00038101"/>
    </source>
</evidence>
<dbReference type="GeneID" id="7194855"/>
<dbReference type="InterPro" id="IPR011990">
    <property type="entry name" value="TPR-like_helical_dom_sf"/>
</dbReference>